<evidence type="ECO:0000256" key="7">
    <source>
        <dbReference type="ARBA" id="ARBA00023049"/>
    </source>
</evidence>
<feature type="compositionally biased region" description="Polar residues" evidence="8">
    <location>
        <begin position="291"/>
        <end position="301"/>
    </location>
</feature>
<dbReference type="CDD" id="cd12797">
    <property type="entry name" value="M23_peptidase"/>
    <property type="match status" value="1"/>
</dbReference>
<reference evidence="11" key="1">
    <citation type="journal article" date="2014" name="Int. J. Syst. Evol. Microbiol.">
        <title>Complete genome sequence of Corynebacterium casei LMG S-19264T (=DSM 44701T), isolated from a smear-ripened cheese.</title>
        <authorList>
            <consortium name="US DOE Joint Genome Institute (JGI-PGF)"/>
            <person name="Walter F."/>
            <person name="Albersmeier A."/>
            <person name="Kalinowski J."/>
            <person name="Ruckert C."/>
        </authorList>
    </citation>
    <scope>NUCLEOTIDE SEQUENCE</scope>
    <source>
        <strain evidence="11">NBRC 101628</strain>
    </source>
</reference>
<evidence type="ECO:0000259" key="10">
    <source>
        <dbReference type="Pfam" id="PF19425"/>
    </source>
</evidence>
<comment type="subcellular location">
    <subcellularLocation>
        <location evidence="2">Cell envelope</location>
    </subcellularLocation>
</comment>
<dbReference type="InterPro" id="IPR045834">
    <property type="entry name" value="Csd3_N2"/>
</dbReference>
<dbReference type="GO" id="GO:0006508">
    <property type="term" value="P:proteolysis"/>
    <property type="evidence" value="ECO:0007669"/>
    <property type="project" value="UniProtKB-KW"/>
</dbReference>
<dbReference type="Gene3D" id="2.70.70.10">
    <property type="entry name" value="Glucose Permease (Domain IIA)"/>
    <property type="match status" value="1"/>
</dbReference>
<keyword evidence="6" id="KW-0862">Zinc</keyword>
<evidence type="ECO:0000256" key="2">
    <source>
        <dbReference type="ARBA" id="ARBA00004196"/>
    </source>
</evidence>
<dbReference type="PANTHER" id="PTHR21666:SF292">
    <property type="entry name" value="MUREIN DD-ENDOPEPTIDASE MEPM"/>
    <property type="match status" value="1"/>
</dbReference>
<name>A0AA37RVW7_9GAMM</name>
<comment type="caution">
    <text evidence="11">The sequence shown here is derived from an EMBL/GenBank/DDBJ whole genome shotgun (WGS) entry which is preliminary data.</text>
</comment>
<dbReference type="SUPFAM" id="SSF51261">
    <property type="entry name" value="Duplicated hybrid motif"/>
    <property type="match status" value="1"/>
</dbReference>
<dbReference type="Pfam" id="PF01551">
    <property type="entry name" value="Peptidase_M23"/>
    <property type="match status" value="1"/>
</dbReference>
<dbReference type="InterPro" id="IPR050570">
    <property type="entry name" value="Cell_wall_metabolism_enzyme"/>
</dbReference>
<gene>
    <name evidence="11" type="ORF">GCM10007895_12190</name>
</gene>
<accession>A0AA37RVW7</accession>
<evidence type="ECO:0000256" key="1">
    <source>
        <dbReference type="ARBA" id="ARBA00001947"/>
    </source>
</evidence>
<keyword evidence="3" id="KW-0645">Protease</keyword>
<sequence>MRAIGSKLQSVSLDSLPKKRLAVSTAFLLSGIWISLQSPLEFAPKRQALALPKTMPVVAASLPDSAQVDSPQWQTVIERGDNLSALFKRAGLSSQILHKVMQADAAILALDTLRPGHELKLWKNDRGELTQLELVFSRAHQVVFSLNAANEFSYEEFKREGNWQPRVLAGTIHSSFYVAAKNAGLSASEAVLIESLYRDKIDFSRNIRKGDRFQVLRKAQYLEGVATGEHRIMAVRFFRGNQMLEVFRHSDGHFYDNKAKGLGQGFLTRPFQGNYRISSHFNPRRKHPVTGVTTPHNGTDFATPTGTRLIAPADGVVKTVANHQFAGRYLVIQHGDRYRSRFLHLSKISVSPGQTVRQGQTIARSGATGRVTGAHLHYELHVNGRPVDPMKASFPRSTELDAKQKPEFFELVKSRQLMLDLS</sequence>
<dbReference type="GO" id="GO:0046872">
    <property type="term" value="F:metal ion binding"/>
    <property type="evidence" value="ECO:0007669"/>
    <property type="project" value="UniProtKB-KW"/>
</dbReference>
<evidence type="ECO:0000256" key="3">
    <source>
        <dbReference type="ARBA" id="ARBA00022670"/>
    </source>
</evidence>
<evidence type="ECO:0000256" key="5">
    <source>
        <dbReference type="ARBA" id="ARBA00022801"/>
    </source>
</evidence>
<dbReference type="InterPro" id="IPR016047">
    <property type="entry name" value="M23ase_b-sheet_dom"/>
</dbReference>
<dbReference type="Pfam" id="PF19425">
    <property type="entry name" value="Csd3_N2"/>
    <property type="match status" value="1"/>
</dbReference>
<evidence type="ECO:0000313" key="12">
    <source>
        <dbReference type="Proteomes" id="UP001161422"/>
    </source>
</evidence>
<dbReference type="AlphaFoldDB" id="A0AA37RVW7"/>
<evidence type="ECO:0000256" key="4">
    <source>
        <dbReference type="ARBA" id="ARBA00022723"/>
    </source>
</evidence>
<dbReference type="Proteomes" id="UP001161422">
    <property type="component" value="Unassembled WGS sequence"/>
</dbReference>
<keyword evidence="12" id="KW-1185">Reference proteome</keyword>
<protein>
    <submittedName>
        <fullName evidence="11">Subfamily M23B unassigned peptidase</fullName>
    </submittedName>
</protein>
<feature type="domain" description="Csd3-like second N-terminal" evidence="10">
    <location>
        <begin position="160"/>
        <end position="283"/>
    </location>
</feature>
<organism evidence="11 12">
    <name type="scientific">Paraferrimonas sedimenticola</name>
    <dbReference type="NCBI Taxonomy" id="375674"/>
    <lineage>
        <taxon>Bacteria</taxon>
        <taxon>Pseudomonadati</taxon>
        <taxon>Pseudomonadota</taxon>
        <taxon>Gammaproteobacteria</taxon>
        <taxon>Alteromonadales</taxon>
        <taxon>Ferrimonadaceae</taxon>
        <taxon>Paraferrimonas</taxon>
    </lineage>
</organism>
<keyword evidence="4" id="KW-0479">Metal-binding</keyword>
<evidence type="ECO:0000259" key="9">
    <source>
        <dbReference type="Pfam" id="PF01551"/>
    </source>
</evidence>
<keyword evidence="5" id="KW-0378">Hydrolase</keyword>
<dbReference type="FunFam" id="2.70.70.10:FF:000002">
    <property type="entry name" value="Murein DD-endopeptidase MepM"/>
    <property type="match status" value="1"/>
</dbReference>
<feature type="domain" description="M23ase beta-sheet core" evidence="9">
    <location>
        <begin position="295"/>
        <end position="389"/>
    </location>
</feature>
<evidence type="ECO:0000313" key="11">
    <source>
        <dbReference type="EMBL" id="GLP95913.1"/>
    </source>
</evidence>
<reference evidence="11" key="2">
    <citation type="submission" date="2023-01" db="EMBL/GenBank/DDBJ databases">
        <title>Draft genome sequence of Paraferrimonas sedimenticola strain NBRC 101628.</title>
        <authorList>
            <person name="Sun Q."/>
            <person name="Mori K."/>
        </authorList>
    </citation>
    <scope>NUCLEOTIDE SEQUENCE</scope>
    <source>
        <strain evidence="11">NBRC 101628</strain>
    </source>
</reference>
<dbReference type="PANTHER" id="PTHR21666">
    <property type="entry name" value="PEPTIDASE-RELATED"/>
    <property type="match status" value="1"/>
</dbReference>
<dbReference type="InterPro" id="IPR011055">
    <property type="entry name" value="Dup_hybrid_motif"/>
</dbReference>
<evidence type="ECO:0000256" key="6">
    <source>
        <dbReference type="ARBA" id="ARBA00022833"/>
    </source>
</evidence>
<evidence type="ECO:0000256" key="8">
    <source>
        <dbReference type="SAM" id="MobiDB-lite"/>
    </source>
</evidence>
<dbReference type="EMBL" id="BSNC01000003">
    <property type="protein sequence ID" value="GLP95913.1"/>
    <property type="molecule type" value="Genomic_DNA"/>
</dbReference>
<dbReference type="GO" id="GO:0030313">
    <property type="term" value="C:cell envelope"/>
    <property type="evidence" value="ECO:0007669"/>
    <property type="project" value="UniProtKB-SubCell"/>
</dbReference>
<proteinExistence type="predicted"/>
<dbReference type="GO" id="GO:0004222">
    <property type="term" value="F:metalloendopeptidase activity"/>
    <property type="evidence" value="ECO:0007669"/>
    <property type="project" value="TreeGrafter"/>
</dbReference>
<feature type="region of interest" description="Disordered" evidence="8">
    <location>
        <begin position="278"/>
        <end position="301"/>
    </location>
</feature>
<comment type="cofactor">
    <cofactor evidence="1">
        <name>Zn(2+)</name>
        <dbReference type="ChEBI" id="CHEBI:29105"/>
    </cofactor>
</comment>
<dbReference type="Gene3D" id="3.10.450.350">
    <property type="match status" value="2"/>
</dbReference>
<keyword evidence="7" id="KW-0482">Metalloprotease</keyword>
<dbReference type="RefSeq" id="WP_095506479.1">
    <property type="nucleotide sequence ID" value="NZ_BSNC01000003.1"/>
</dbReference>